<dbReference type="InterPro" id="IPR051162">
    <property type="entry name" value="T4SS_component"/>
</dbReference>
<gene>
    <name evidence="4" type="ORF">J5U23_01602</name>
</gene>
<keyword evidence="2" id="KW-0175">Coiled coil</keyword>
<sequence length="601" mass="68133">MSSEERDLENVIDELRKKLDDAENEASKYGTIIGRVTRYETVTVNENELVGVDILFDNYQNSDIKRGQYLAIRSIIKPIIMLGQVYSISRADALARLGIRELTYPRDPSTIVTTTYIALRPIAEMEGDKIRPAVSPIDPQSPVFIPNPNLIERILRIPENGIVIGKIFSGGEEIEAEVRLDQYALRHHTLILGTTGSGKTTLLKTIISSQDIDKSTLIFDRQGDFVNFLKGRKDFSVLMPVVEEPNSKVSIQDHVEDFANWYGCDPNTINVVNGYGAFVKCNNHDVFVVPYSINFYDNLRNFNKITPYFTARASMYWEAIIDELLDKIRYSLKDKINRVLTDYEIASMLRDNLTPGKLIGNISVTLSGISISSNFSKDEVAYDPKTKTLTFHMGKMLRSVMKELELAYSTQDVIVRTLKAYESYGIFTVPGTVDFRPDKIPNDDVVVDLSWVMEKSASIEAVATIAYKVLEDFFAWKDELYKKHQDTKLSLIIMDEAHEYFPQTDSENVSKDIVEGLINRVMRLGRVRNMGVVLATHVPEDLNPLVLQLANTKVVMRNESHVLRRIGLEEYEDFLKHAIPGLGIVYSINFSEIPIKTLLTS</sequence>
<dbReference type="OrthoDB" id="10575at2157"/>
<dbReference type="PANTHER" id="PTHR30121">
    <property type="entry name" value="UNCHARACTERIZED PROTEIN YJGR-RELATED"/>
    <property type="match status" value="1"/>
</dbReference>
<evidence type="ECO:0000313" key="4">
    <source>
        <dbReference type="EMBL" id="QXJ28733.1"/>
    </source>
</evidence>
<dbReference type="PROSITE" id="PS00690">
    <property type="entry name" value="DEAH_ATP_HELICASE"/>
    <property type="match status" value="1"/>
</dbReference>
<organism evidence="4 5">
    <name type="scientific">Saccharolobus shibatae (strain ATCC 51178 / DSM 5389 / JCM 8931 / NBRC 15437 / B12)</name>
    <name type="common">Sulfolobus shibatae</name>
    <dbReference type="NCBI Taxonomy" id="523848"/>
    <lineage>
        <taxon>Archaea</taxon>
        <taxon>Thermoproteota</taxon>
        <taxon>Thermoprotei</taxon>
        <taxon>Sulfolobales</taxon>
        <taxon>Sulfolobaceae</taxon>
        <taxon>Saccharolobus</taxon>
    </lineage>
</organism>
<dbReference type="GO" id="GO:0016787">
    <property type="term" value="F:hydrolase activity"/>
    <property type="evidence" value="ECO:0007669"/>
    <property type="project" value="UniProtKB-KW"/>
</dbReference>
<dbReference type="EMBL" id="CP077717">
    <property type="protein sequence ID" value="QXJ28733.1"/>
    <property type="molecule type" value="Genomic_DNA"/>
</dbReference>
<proteinExistence type="predicted"/>
<evidence type="ECO:0000259" key="3">
    <source>
        <dbReference type="Pfam" id="PF01935"/>
    </source>
</evidence>
<evidence type="ECO:0000256" key="1">
    <source>
        <dbReference type="ARBA" id="ARBA00022801"/>
    </source>
</evidence>
<evidence type="ECO:0000256" key="2">
    <source>
        <dbReference type="SAM" id="Coils"/>
    </source>
</evidence>
<dbReference type="PANTHER" id="PTHR30121:SF1">
    <property type="entry name" value="AAA+ ATPASE DOMAIN-CONTAINING PROTEIN"/>
    <property type="match status" value="1"/>
</dbReference>
<dbReference type="InterPro" id="IPR002464">
    <property type="entry name" value="DNA/RNA_helicase_DEAH_CS"/>
</dbReference>
<dbReference type="AlphaFoldDB" id="A0A8F5BP69"/>
<dbReference type="InterPro" id="IPR002789">
    <property type="entry name" value="HerA_central"/>
</dbReference>
<name>A0A8F5BP69_SACSH</name>
<evidence type="ECO:0000313" key="5">
    <source>
        <dbReference type="Proteomes" id="UP000694018"/>
    </source>
</evidence>
<dbReference type="Pfam" id="PF01935">
    <property type="entry name" value="DUF87"/>
    <property type="match status" value="1"/>
</dbReference>
<protein>
    <submittedName>
        <fullName evidence="4">Uncharacterized DUF87-containing AAA ATPase</fullName>
    </submittedName>
</protein>
<dbReference type="Proteomes" id="UP000694018">
    <property type="component" value="Chromosome"/>
</dbReference>
<accession>A0A8F5BP69</accession>
<feature type="coiled-coil region" evidence="2">
    <location>
        <begin position="1"/>
        <end position="32"/>
    </location>
</feature>
<dbReference type="RefSeq" id="WP_218265798.1">
    <property type="nucleotide sequence ID" value="NZ_CP077717.1"/>
</dbReference>
<dbReference type="GeneID" id="65563164"/>
<dbReference type="KEGG" id="sshi:J5U23_01602"/>
<keyword evidence="1" id="KW-0378">Hydrolase</keyword>
<reference evidence="4" key="1">
    <citation type="journal article" date="2021" name="Environ. Microbiol.">
        <title>New insights into the diversity and evolution of the archaeal mobilome from three complete genomes of Saccharolobus shibatae.</title>
        <authorList>
            <person name="Medvedeva S."/>
            <person name="Brandt D."/>
            <person name="Cvirkaite-Krupovic V."/>
            <person name="Liu Y."/>
            <person name="Severinov K."/>
            <person name="Ishino S."/>
            <person name="Ishino Y."/>
            <person name="Prangishvili D."/>
            <person name="Kalinowski J."/>
            <person name="Krupovic M."/>
        </authorList>
    </citation>
    <scope>NUCLEOTIDE SEQUENCE</scope>
    <source>
        <strain evidence="4">B12</strain>
    </source>
</reference>
<feature type="domain" description="Helicase HerA central" evidence="3">
    <location>
        <begin position="162"/>
        <end position="304"/>
    </location>
</feature>